<evidence type="ECO:0000256" key="1">
    <source>
        <dbReference type="SAM" id="MobiDB-lite"/>
    </source>
</evidence>
<reference evidence="2 3" key="1">
    <citation type="submission" date="2024-02" db="EMBL/GenBank/DDBJ databases">
        <title>Deinococcus aluminii NBRC 112889.</title>
        <authorList>
            <person name="Ichikawa N."/>
            <person name="Katano-Makiyama Y."/>
            <person name="Hidaka K."/>
        </authorList>
    </citation>
    <scope>NUCLEOTIDE SEQUENCE [LARGE SCALE GENOMIC DNA]</scope>
    <source>
        <strain evidence="2 3">NBRC 112889</strain>
    </source>
</reference>
<sequence>MKLTIHGRREGCNGLPVAESLIDPQDAELARGFRWYLGGRKRRYVMAFTPQGETILLHRLLVNAQPGQRVGHRNGDPLDNRQENLQLLD</sequence>
<accession>A0ABP9XIH3</accession>
<feature type="region of interest" description="Disordered" evidence="1">
    <location>
        <begin position="68"/>
        <end position="89"/>
    </location>
</feature>
<proteinExistence type="predicted"/>
<dbReference type="SUPFAM" id="SSF54060">
    <property type="entry name" value="His-Me finger endonucleases"/>
    <property type="match status" value="1"/>
</dbReference>
<gene>
    <name evidence="2" type="ORF">Dalu01_03576</name>
</gene>
<dbReference type="RefSeq" id="WP_345457944.1">
    <property type="nucleotide sequence ID" value="NZ_BAABRV010000016.1"/>
</dbReference>
<name>A0ABP9XIH3_9DEIO</name>
<evidence type="ECO:0000313" key="3">
    <source>
        <dbReference type="Proteomes" id="UP001404956"/>
    </source>
</evidence>
<evidence type="ECO:0008006" key="4">
    <source>
        <dbReference type="Google" id="ProtNLM"/>
    </source>
</evidence>
<dbReference type="InterPro" id="IPR044925">
    <property type="entry name" value="His-Me_finger_sf"/>
</dbReference>
<dbReference type="EMBL" id="BAABRV010000016">
    <property type="protein sequence ID" value="GAA5535152.1"/>
    <property type="molecule type" value="Genomic_DNA"/>
</dbReference>
<evidence type="ECO:0000313" key="2">
    <source>
        <dbReference type="EMBL" id="GAA5535152.1"/>
    </source>
</evidence>
<dbReference type="Proteomes" id="UP001404956">
    <property type="component" value="Unassembled WGS sequence"/>
</dbReference>
<keyword evidence="3" id="KW-1185">Reference proteome</keyword>
<feature type="compositionally biased region" description="Basic and acidic residues" evidence="1">
    <location>
        <begin position="73"/>
        <end position="82"/>
    </location>
</feature>
<comment type="caution">
    <text evidence="2">The sequence shown here is derived from an EMBL/GenBank/DDBJ whole genome shotgun (WGS) entry which is preliminary data.</text>
</comment>
<protein>
    <recommendedName>
        <fullName evidence="4">HNH nuclease domain-containing protein</fullName>
    </recommendedName>
</protein>
<organism evidence="2 3">
    <name type="scientific">Deinococcus aluminii</name>
    <dbReference type="NCBI Taxonomy" id="1656885"/>
    <lineage>
        <taxon>Bacteria</taxon>
        <taxon>Thermotogati</taxon>
        <taxon>Deinococcota</taxon>
        <taxon>Deinococci</taxon>
        <taxon>Deinococcales</taxon>
        <taxon>Deinococcaceae</taxon>
        <taxon>Deinococcus</taxon>
    </lineage>
</organism>